<proteinExistence type="predicted"/>
<feature type="non-terminal residue" evidence="2">
    <location>
        <position position="140"/>
    </location>
</feature>
<dbReference type="EMBL" id="CAMAPE010000038">
    <property type="protein sequence ID" value="CAH9101317.1"/>
    <property type="molecule type" value="Genomic_DNA"/>
</dbReference>
<dbReference type="InterPro" id="IPR012337">
    <property type="entry name" value="RNaseH-like_sf"/>
</dbReference>
<accession>A0A9P1EEK1</accession>
<dbReference type="OrthoDB" id="1751483at2759"/>
<dbReference type="PANTHER" id="PTHR42648:SF31">
    <property type="entry name" value="RNA-DIRECTED DNA POLYMERASE"/>
    <property type="match status" value="1"/>
</dbReference>
<name>A0A9P1EEK1_CUSEU</name>
<dbReference type="SUPFAM" id="SSF53098">
    <property type="entry name" value="Ribonuclease H-like"/>
    <property type="match status" value="1"/>
</dbReference>
<protein>
    <recommendedName>
        <fullName evidence="1">GAG-pre-integrase domain-containing protein</fullName>
    </recommendedName>
</protein>
<dbReference type="Pfam" id="PF13976">
    <property type="entry name" value="gag_pre-integrs"/>
    <property type="match status" value="1"/>
</dbReference>
<reference evidence="2" key="1">
    <citation type="submission" date="2022-07" db="EMBL/GenBank/DDBJ databases">
        <authorList>
            <person name="Macas J."/>
            <person name="Novak P."/>
            <person name="Neumann P."/>
        </authorList>
    </citation>
    <scope>NUCLEOTIDE SEQUENCE</scope>
</reference>
<dbReference type="Proteomes" id="UP001152484">
    <property type="component" value="Unassembled WGS sequence"/>
</dbReference>
<evidence type="ECO:0000313" key="3">
    <source>
        <dbReference type="Proteomes" id="UP001152484"/>
    </source>
</evidence>
<gene>
    <name evidence="2" type="ORF">CEURO_LOCUS15323</name>
</gene>
<evidence type="ECO:0000259" key="1">
    <source>
        <dbReference type="Pfam" id="PF13976"/>
    </source>
</evidence>
<dbReference type="AlphaFoldDB" id="A0A9P1EEK1"/>
<comment type="caution">
    <text evidence="2">The sequence shown here is derived from an EMBL/GenBank/DDBJ whole genome shotgun (WGS) entry which is preliminary data.</text>
</comment>
<dbReference type="InterPro" id="IPR039537">
    <property type="entry name" value="Retrotran_Ty1/copia-like"/>
</dbReference>
<dbReference type="GO" id="GO:0003676">
    <property type="term" value="F:nucleic acid binding"/>
    <property type="evidence" value="ECO:0007669"/>
    <property type="project" value="InterPro"/>
</dbReference>
<keyword evidence="3" id="KW-1185">Reference proteome</keyword>
<dbReference type="PANTHER" id="PTHR42648">
    <property type="entry name" value="TRANSPOSASE, PUTATIVE-RELATED"/>
    <property type="match status" value="1"/>
</dbReference>
<feature type="domain" description="GAG-pre-integrase" evidence="1">
    <location>
        <begin position="23"/>
        <end position="75"/>
    </location>
</feature>
<sequence>MKIGVGEQIGGLFHMSRGEPAQVNNVISEDVELWHKRLGHPSLHVLEFLQQLGNLNKSNRKLAEKPCDICQRAKQTRDNFPINGNKANTLFELIYCDIWGPYHENRACGSKYFLTIVDDYSRSVWVYLMKNKSDAPCLLL</sequence>
<dbReference type="InterPro" id="IPR025724">
    <property type="entry name" value="GAG-pre-integrase_dom"/>
</dbReference>
<evidence type="ECO:0000313" key="2">
    <source>
        <dbReference type="EMBL" id="CAH9101317.1"/>
    </source>
</evidence>
<dbReference type="Gene3D" id="3.30.420.10">
    <property type="entry name" value="Ribonuclease H-like superfamily/Ribonuclease H"/>
    <property type="match status" value="1"/>
</dbReference>
<organism evidence="2 3">
    <name type="scientific">Cuscuta europaea</name>
    <name type="common">European dodder</name>
    <dbReference type="NCBI Taxonomy" id="41803"/>
    <lineage>
        <taxon>Eukaryota</taxon>
        <taxon>Viridiplantae</taxon>
        <taxon>Streptophyta</taxon>
        <taxon>Embryophyta</taxon>
        <taxon>Tracheophyta</taxon>
        <taxon>Spermatophyta</taxon>
        <taxon>Magnoliopsida</taxon>
        <taxon>eudicotyledons</taxon>
        <taxon>Gunneridae</taxon>
        <taxon>Pentapetalae</taxon>
        <taxon>asterids</taxon>
        <taxon>lamiids</taxon>
        <taxon>Solanales</taxon>
        <taxon>Convolvulaceae</taxon>
        <taxon>Cuscuteae</taxon>
        <taxon>Cuscuta</taxon>
        <taxon>Cuscuta subgen. Cuscuta</taxon>
    </lineage>
</organism>
<dbReference type="InterPro" id="IPR036397">
    <property type="entry name" value="RNaseH_sf"/>
</dbReference>